<evidence type="ECO:0000313" key="2">
    <source>
        <dbReference type="Proteomes" id="UP000801492"/>
    </source>
</evidence>
<evidence type="ECO:0000313" key="1">
    <source>
        <dbReference type="EMBL" id="KAF2894727.1"/>
    </source>
</evidence>
<sequence>MATLGELKTKRAVLKRNMTRFKSFIVAFDKQNPDLVNLKLRLQKHMLILDDYDMIQDKIEALDPTNGDHESERTQFENDFYSIASLAENLILQFEMVTINTVVSVPEQYSIVKDTTSCKMNGHDVNNSNCFLLTNNEIEKELTRFWEIEEHTSLVLCSSEEQKAEGYFKQITTRDQRANKAKILEKVKNRVHWRTTSQDQKEKQLQTATSIGFVGYYQKGQPFLSEMEPWSGDAASFR</sequence>
<dbReference type="EMBL" id="VTPC01006727">
    <property type="protein sequence ID" value="KAF2894727.1"/>
    <property type="molecule type" value="Genomic_DNA"/>
</dbReference>
<dbReference type="OrthoDB" id="6783235at2759"/>
<organism evidence="1 2">
    <name type="scientific">Ignelater luminosus</name>
    <name type="common">Cucubano</name>
    <name type="synonym">Pyrophorus luminosus</name>
    <dbReference type="NCBI Taxonomy" id="2038154"/>
    <lineage>
        <taxon>Eukaryota</taxon>
        <taxon>Metazoa</taxon>
        <taxon>Ecdysozoa</taxon>
        <taxon>Arthropoda</taxon>
        <taxon>Hexapoda</taxon>
        <taxon>Insecta</taxon>
        <taxon>Pterygota</taxon>
        <taxon>Neoptera</taxon>
        <taxon>Endopterygota</taxon>
        <taxon>Coleoptera</taxon>
        <taxon>Polyphaga</taxon>
        <taxon>Elateriformia</taxon>
        <taxon>Elateroidea</taxon>
        <taxon>Elateridae</taxon>
        <taxon>Agrypninae</taxon>
        <taxon>Pyrophorini</taxon>
        <taxon>Ignelater</taxon>
    </lineage>
</organism>
<reference evidence="1" key="1">
    <citation type="submission" date="2019-08" db="EMBL/GenBank/DDBJ databases">
        <title>The genome of the North American firefly Photinus pyralis.</title>
        <authorList>
            <consortium name="Photinus pyralis genome working group"/>
            <person name="Fallon T.R."/>
            <person name="Sander Lower S.E."/>
            <person name="Weng J.-K."/>
        </authorList>
    </citation>
    <scope>NUCLEOTIDE SEQUENCE</scope>
    <source>
        <strain evidence="1">TRF0915ILg1</strain>
        <tissue evidence="1">Whole body</tissue>
    </source>
</reference>
<name>A0A8K0D240_IGNLU</name>
<dbReference type="Proteomes" id="UP000801492">
    <property type="component" value="Unassembled WGS sequence"/>
</dbReference>
<protein>
    <submittedName>
        <fullName evidence="1">Uncharacterized protein</fullName>
    </submittedName>
</protein>
<accession>A0A8K0D240</accession>
<comment type="caution">
    <text evidence="1">The sequence shown here is derived from an EMBL/GenBank/DDBJ whole genome shotgun (WGS) entry which is preliminary data.</text>
</comment>
<dbReference type="AlphaFoldDB" id="A0A8K0D240"/>
<keyword evidence="2" id="KW-1185">Reference proteome</keyword>
<proteinExistence type="predicted"/>
<gene>
    <name evidence="1" type="ORF">ILUMI_11451</name>
</gene>